<protein>
    <recommendedName>
        <fullName evidence="2">SANT and BTB domain-containing protein</fullName>
    </recommendedName>
</protein>
<dbReference type="AlphaFoldDB" id="A0A088RUV7"/>
<dbReference type="InterPro" id="IPR021777">
    <property type="entry name" value="SANBR_BTB"/>
</dbReference>
<dbReference type="Pfam" id="PF11822">
    <property type="entry name" value="BTB_SANBR"/>
    <property type="match status" value="1"/>
</dbReference>
<proteinExistence type="predicted"/>
<feature type="compositionally biased region" description="Polar residues" evidence="1">
    <location>
        <begin position="572"/>
        <end position="583"/>
    </location>
</feature>
<organism evidence="3 4">
    <name type="scientific">Leishmania panamensis</name>
    <dbReference type="NCBI Taxonomy" id="5679"/>
    <lineage>
        <taxon>Eukaryota</taxon>
        <taxon>Discoba</taxon>
        <taxon>Euglenozoa</taxon>
        <taxon>Kinetoplastea</taxon>
        <taxon>Metakinetoplastina</taxon>
        <taxon>Trypanosomatida</taxon>
        <taxon>Trypanosomatidae</taxon>
        <taxon>Leishmaniinae</taxon>
        <taxon>Leishmania</taxon>
        <taxon>Leishmania guyanensis species complex</taxon>
    </lineage>
</organism>
<evidence type="ECO:0000313" key="4">
    <source>
        <dbReference type="Proteomes" id="UP000063063"/>
    </source>
</evidence>
<dbReference type="PANTHER" id="PTHR20946">
    <property type="entry name" value="SANT AND BTB DOMAIN REGULATOR OF CLASS SWITCH RECOMBINATION"/>
    <property type="match status" value="1"/>
</dbReference>
<dbReference type="VEuPathDB" id="TriTrypDB:LPMP_281750"/>
<dbReference type="VEuPathDB" id="TriTrypDB:LPAL13_280023800"/>
<feature type="compositionally biased region" description="Polar residues" evidence="1">
    <location>
        <begin position="601"/>
        <end position="614"/>
    </location>
</feature>
<accession>A0A088RUV7</accession>
<dbReference type="KEGG" id="lpan:LPMP_281750"/>
<dbReference type="OrthoDB" id="550012at2759"/>
<dbReference type="GeneID" id="22576620"/>
<feature type="domain" description="SANT and BTB" evidence="2">
    <location>
        <begin position="11"/>
        <end position="116"/>
    </location>
</feature>
<keyword evidence="4" id="KW-1185">Reference proteome</keyword>
<feature type="compositionally biased region" description="Low complexity" evidence="1">
    <location>
        <begin position="561"/>
        <end position="571"/>
    </location>
</feature>
<sequence>MASSTYSAMAEITVQDPVTHNERTFLCALGPLRTHMRYFEPLIQRQMSETTVWPPSASPSSSAVALTLRARCDHVTFQWLVNWMSGKTQEITKDNVVSICLSSSFLQMQELSDNALMYLGVHLSEIVSSSFDLTNLPTHLVLRLSHMVRDTDLAAALLRLHKEGSVNHQNRALVASLLQHYACHQLGVADGAEEPLPTDTEVVTRDSTDGSACASVGLPATHSGELTLSPTCSLRWCRLCATLFDEGEVYRLGRTSRLSSPECPGQYMPSRPAGGGAHYAATAGPTLRVGPRGEVFTTHSAARHAMPIVLEAPPRLKSGGTSASTTAAEAASPFTAELERWAWRIIGASRYVGCRRCLHLVSLLDVSQHRCSELPKKYSSPDNESEDVSYLVRWFDYCAEHHVYEREGGLTPMRYSGPAHVLAEEVVEVPIFASKPELVPQGAAKAFASATESRNGARAAGMAGTGGMAEGSAGNFTSAFMSPYSSDIHLWATMPFYVKEVTSKNVVDIDILNYVERQHRLGIEAQQRRAPAVPNSFAMRLSISPVVTGTTGGRAVGHLASSSSSPRPLSSIGGTSCGGSVSHSKGRKKSGARGTRPGLSSRPSPYGTLSSTYC</sequence>
<gene>
    <name evidence="3" type="ORF">LPMP_281750</name>
</gene>
<reference evidence="3 4" key="1">
    <citation type="journal article" date="2015" name="Sci. Rep.">
        <title>The genome of Leishmania panamensis: insights into genomics of the L. (Viannia) subgenus.</title>
        <authorList>
            <person name="Llanes A."/>
            <person name="Restrepo C.M."/>
            <person name="Vecchio G.D."/>
            <person name="Anguizola F.J."/>
            <person name="Lleonart R."/>
        </authorList>
    </citation>
    <scope>NUCLEOTIDE SEQUENCE [LARGE SCALE GENOMIC DNA]</scope>
    <source>
        <strain evidence="3 4">MHOM/PA/94/PSC-1</strain>
    </source>
</reference>
<feature type="region of interest" description="Disordered" evidence="1">
    <location>
        <begin position="554"/>
        <end position="614"/>
    </location>
</feature>
<evidence type="ECO:0000256" key="1">
    <source>
        <dbReference type="SAM" id="MobiDB-lite"/>
    </source>
</evidence>
<evidence type="ECO:0000259" key="2">
    <source>
        <dbReference type="Pfam" id="PF11822"/>
    </source>
</evidence>
<dbReference type="Proteomes" id="UP000063063">
    <property type="component" value="Chromosome 28"/>
</dbReference>
<dbReference type="RefSeq" id="XP_010700515.1">
    <property type="nucleotide sequence ID" value="XM_010702213.1"/>
</dbReference>
<dbReference type="InterPro" id="IPR045902">
    <property type="entry name" value="SANBR-like"/>
</dbReference>
<dbReference type="PANTHER" id="PTHR20946:SF0">
    <property type="entry name" value="SANT AND BTB DOMAIN REGULATOR OF CLASS SWITCH RECOMBINATION"/>
    <property type="match status" value="1"/>
</dbReference>
<evidence type="ECO:0000313" key="3">
    <source>
        <dbReference type="EMBL" id="AIN99808.1"/>
    </source>
</evidence>
<dbReference type="eggNOG" id="ENOG502R69X">
    <property type="taxonomic scope" value="Eukaryota"/>
</dbReference>
<name>A0A088RUV7_LEIPA</name>
<dbReference type="EMBL" id="CP009397">
    <property type="protein sequence ID" value="AIN99808.1"/>
    <property type="molecule type" value="Genomic_DNA"/>
</dbReference>